<dbReference type="GO" id="GO:0016020">
    <property type="term" value="C:membrane"/>
    <property type="evidence" value="ECO:0007669"/>
    <property type="project" value="TreeGrafter"/>
</dbReference>
<evidence type="ECO:0000259" key="6">
    <source>
        <dbReference type="Pfam" id="PF13088"/>
    </source>
</evidence>
<dbReference type="EMBL" id="SMKZ01000020">
    <property type="protein sequence ID" value="TDE09060.1"/>
    <property type="molecule type" value="Genomic_DNA"/>
</dbReference>
<dbReference type="EC" id="3.2.1.18" evidence="3"/>
<comment type="similarity">
    <text evidence="2">Belongs to the glycosyl hydrolase 33 family.</text>
</comment>
<feature type="compositionally biased region" description="Polar residues" evidence="4">
    <location>
        <begin position="149"/>
        <end position="160"/>
    </location>
</feature>
<name>A0A4R5DAR7_9ACTN</name>
<reference evidence="7 8" key="1">
    <citation type="submission" date="2019-03" db="EMBL/GenBank/DDBJ databases">
        <title>Draft genome sequences of novel Actinobacteria.</title>
        <authorList>
            <person name="Sahin N."/>
            <person name="Ay H."/>
            <person name="Saygin H."/>
        </authorList>
    </citation>
    <scope>NUCLEOTIDE SEQUENCE [LARGE SCALE GENOMIC DNA]</scope>
    <source>
        <strain evidence="7 8">5K138</strain>
    </source>
</reference>
<dbReference type="InterPro" id="IPR006311">
    <property type="entry name" value="TAT_signal"/>
</dbReference>
<organism evidence="7 8">
    <name type="scientific">Jiangella asiatica</name>
    <dbReference type="NCBI Taxonomy" id="2530372"/>
    <lineage>
        <taxon>Bacteria</taxon>
        <taxon>Bacillati</taxon>
        <taxon>Actinomycetota</taxon>
        <taxon>Actinomycetes</taxon>
        <taxon>Jiangellales</taxon>
        <taxon>Jiangellaceae</taxon>
        <taxon>Jiangella</taxon>
    </lineage>
</organism>
<gene>
    <name evidence="7" type="ORF">E1269_15175</name>
</gene>
<dbReference type="InterPro" id="IPR008979">
    <property type="entry name" value="Galactose-bd-like_sf"/>
</dbReference>
<accession>A0A4R5DAR7</accession>
<dbReference type="Gene3D" id="2.120.10.10">
    <property type="match status" value="1"/>
</dbReference>
<sequence length="553" mass="59123">MERTQISRRTLVLGTAASAAAVGALASAPSAEGSTRSAATTAGECHESLVFQAGDDDLEVFHVFGLTTTVAGSVLAFAEARITQHDADPHHLAIRRSRDGGRTWEPLRYVRRSDGVQSFINPTPVVDRESGRIFLFHAECFRDPGNTGGSPDSSRLSVVTSDDDGETWSDPTELTHLFDGDPNEQTLHMPGPGHGIQLADGRLMLQVWHRRAIAFPVAERRYGVTVIVSDDGGATWQAGGGVPLDGAYPLNEARLIERPDGSLAVLGRYASGGTHPRIVSVSADRGQTWSPPVLDASARPVNAIDTGVVRVPPQGSDDTSRIVFSRVDSPTRRNMTVSISYDEGMTWPYSRVLTEGPASYSDAVALPDGRIGVLYGREHAPGVTRSFSRDVVFAAFDLAWLTSGVDTGRRGPQTRFGYEVEELPATATSGVGVSTVADPAASGGRRVEVAATDYGQYLEATIEVTRAATYDVYARFRHLPNAGVVTVDVDGARLGGPVDTSTVSVRSFKTELLGRCRLGRGLHTVRFTVVDKHVDSAGVRFSPDLISLATTPE</sequence>
<dbReference type="RefSeq" id="WP_131895921.1">
    <property type="nucleotide sequence ID" value="NZ_SMKZ01000020.1"/>
</dbReference>
<keyword evidence="5" id="KW-0732">Signal</keyword>
<dbReference type="InterPro" id="IPR036278">
    <property type="entry name" value="Sialidase_sf"/>
</dbReference>
<dbReference type="PANTHER" id="PTHR10628">
    <property type="entry name" value="SIALIDASE"/>
    <property type="match status" value="1"/>
</dbReference>
<evidence type="ECO:0000256" key="1">
    <source>
        <dbReference type="ARBA" id="ARBA00000427"/>
    </source>
</evidence>
<dbReference type="GO" id="GO:0009313">
    <property type="term" value="P:oligosaccharide catabolic process"/>
    <property type="evidence" value="ECO:0007669"/>
    <property type="project" value="TreeGrafter"/>
</dbReference>
<dbReference type="SUPFAM" id="SSF49785">
    <property type="entry name" value="Galactose-binding domain-like"/>
    <property type="match status" value="1"/>
</dbReference>
<protein>
    <recommendedName>
        <fullName evidence="3">exo-alpha-sialidase</fullName>
        <ecNumber evidence="3">3.2.1.18</ecNumber>
    </recommendedName>
</protein>
<dbReference type="AlphaFoldDB" id="A0A4R5DAR7"/>
<dbReference type="Proteomes" id="UP000294739">
    <property type="component" value="Unassembled WGS sequence"/>
</dbReference>
<dbReference type="PROSITE" id="PS51318">
    <property type="entry name" value="TAT"/>
    <property type="match status" value="1"/>
</dbReference>
<feature type="chain" id="PRO_5039533487" description="exo-alpha-sialidase" evidence="5">
    <location>
        <begin position="27"/>
        <end position="553"/>
    </location>
</feature>
<feature type="signal peptide" evidence="5">
    <location>
        <begin position="1"/>
        <end position="26"/>
    </location>
</feature>
<dbReference type="Pfam" id="PF13088">
    <property type="entry name" value="BNR_2"/>
    <property type="match status" value="1"/>
</dbReference>
<dbReference type="SUPFAM" id="SSF50939">
    <property type="entry name" value="Sialidases"/>
    <property type="match status" value="1"/>
</dbReference>
<dbReference type="InParanoid" id="A0A4R5DAR7"/>
<dbReference type="GO" id="GO:0004308">
    <property type="term" value="F:exo-alpha-sialidase activity"/>
    <property type="evidence" value="ECO:0007669"/>
    <property type="project" value="UniProtKB-EC"/>
</dbReference>
<dbReference type="GO" id="GO:0006689">
    <property type="term" value="P:ganglioside catabolic process"/>
    <property type="evidence" value="ECO:0007669"/>
    <property type="project" value="TreeGrafter"/>
</dbReference>
<dbReference type="OrthoDB" id="7294637at2"/>
<evidence type="ECO:0000256" key="2">
    <source>
        <dbReference type="ARBA" id="ARBA00009348"/>
    </source>
</evidence>
<proteinExistence type="inferred from homology"/>
<evidence type="ECO:0000256" key="3">
    <source>
        <dbReference type="ARBA" id="ARBA00012733"/>
    </source>
</evidence>
<comment type="catalytic activity">
    <reaction evidence="1">
        <text>Hydrolysis of alpha-(2-&gt;3)-, alpha-(2-&gt;6)-, alpha-(2-&gt;8)- glycosidic linkages of terminal sialic acid residues in oligosaccharides, glycoproteins, glycolipids, colominic acid and synthetic substrates.</text>
        <dbReference type="EC" id="3.2.1.18"/>
    </reaction>
</comment>
<evidence type="ECO:0000313" key="7">
    <source>
        <dbReference type="EMBL" id="TDE09060.1"/>
    </source>
</evidence>
<dbReference type="InterPro" id="IPR026856">
    <property type="entry name" value="Sialidase_fam"/>
</dbReference>
<evidence type="ECO:0000313" key="8">
    <source>
        <dbReference type="Proteomes" id="UP000294739"/>
    </source>
</evidence>
<keyword evidence="8" id="KW-1185">Reference proteome</keyword>
<evidence type="ECO:0000256" key="4">
    <source>
        <dbReference type="SAM" id="MobiDB-lite"/>
    </source>
</evidence>
<comment type="caution">
    <text evidence="7">The sequence shown here is derived from an EMBL/GenBank/DDBJ whole genome shotgun (WGS) entry which is preliminary data.</text>
</comment>
<dbReference type="InterPro" id="IPR011040">
    <property type="entry name" value="Sialidase"/>
</dbReference>
<dbReference type="PANTHER" id="PTHR10628:SF30">
    <property type="entry name" value="EXO-ALPHA-SIALIDASE"/>
    <property type="match status" value="1"/>
</dbReference>
<feature type="domain" description="Sialidase" evidence="6">
    <location>
        <begin position="74"/>
        <end position="373"/>
    </location>
</feature>
<dbReference type="GO" id="GO:0005737">
    <property type="term" value="C:cytoplasm"/>
    <property type="evidence" value="ECO:0007669"/>
    <property type="project" value="TreeGrafter"/>
</dbReference>
<dbReference type="CDD" id="cd15482">
    <property type="entry name" value="Sialidase_non-viral"/>
    <property type="match status" value="1"/>
</dbReference>
<feature type="region of interest" description="Disordered" evidence="4">
    <location>
        <begin position="145"/>
        <end position="168"/>
    </location>
</feature>
<evidence type="ECO:0000256" key="5">
    <source>
        <dbReference type="SAM" id="SignalP"/>
    </source>
</evidence>
<dbReference type="Gene3D" id="2.60.120.260">
    <property type="entry name" value="Galactose-binding domain-like"/>
    <property type="match status" value="1"/>
</dbReference>